<evidence type="ECO:0000256" key="2">
    <source>
        <dbReference type="SAM" id="Phobius"/>
    </source>
</evidence>
<keyword evidence="5" id="KW-1185">Reference proteome</keyword>
<dbReference type="InterPro" id="IPR013783">
    <property type="entry name" value="Ig-like_fold"/>
</dbReference>
<dbReference type="OrthoDB" id="6424355at2759"/>
<reference evidence="4" key="1">
    <citation type="submission" date="2020-11" db="EMBL/GenBank/DDBJ databases">
        <authorList>
            <person name="Tran Van P."/>
        </authorList>
    </citation>
    <scope>NUCLEOTIDE SEQUENCE</scope>
</reference>
<accession>A0A7R8XC82</accession>
<dbReference type="Gene3D" id="2.60.40.10">
    <property type="entry name" value="Immunoglobulins"/>
    <property type="match status" value="1"/>
</dbReference>
<dbReference type="PROSITE" id="PS50853">
    <property type="entry name" value="FN3"/>
    <property type="match status" value="1"/>
</dbReference>
<evidence type="ECO:0000256" key="1">
    <source>
        <dbReference type="SAM" id="MobiDB-lite"/>
    </source>
</evidence>
<keyword evidence="2" id="KW-0472">Membrane</keyword>
<dbReference type="InterPro" id="IPR003961">
    <property type="entry name" value="FN3_dom"/>
</dbReference>
<dbReference type="Proteomes" id="UP000677054">
    <property type="component" value="Unassembled WGS sequence"/>
</dbReference>
<dbReference type="Pfam" id="PF16066">
    <property type="entry name" value="DUF4808"/>
    <property type="match status" value="1"/>
</dbReference>
<evidence type="ECO:0000313" key="5">
    <source>
        <dbReference type="Proteomes" id="UP000677054"/>
    </source>
</evidence>
<feature type="region of interest" description="Disordered" evidence="1">
    <location>
        <begin position="64"/>
        <end position="120"/>
    </location>
</feature>
<organism evidence="4">
    <name type="scientific">Darwinula stevensoni</name>
    <dbReference type="NCBI Taxonomy" id="69355"/>
    <lineage>
        <taxon>Eukaryota</taxon>
        <taxon>Metazoa</taxon>
        <taxon>Ecdysozoa</taxon>
        <taxon>Arthropoda</taxon>
        <taxon>Crustacea</taxon>
        <taxon>Oligostraca</taxon>
        <taxon>Ostracoda</taxon>
        <taxon>Podocopa</taxon>
        <taxon>Podocopida</taxon>
        <taxon>Darwinulocopina</taxon>
        <taxon>Darwinuloidea</taxon>
        <taxon>Darwinulidae</taxon>
        <taxon>Darwinula</taxon>
    </lineage>
</organism>
<dbReference type="PANTHER" id="PTHR21104">
    <property type="entry name" value="FIBRONECTIN TYPE III DOMAIN-CONTAINING PROTEIN"/>
    <property type="match status" value="1"/>
</dbReference>
<keyword evidence="2" id="KW-1133">Transmembrane helix</keyword>
<evidence type="ECO:0000259" key="3">
    <source>
        <dbReference type="PROSITE" id="PS50853"/>
    </source>
</evidence>
<sequence length="471" mass="52317">MQPKFSDPFISRPSGNGNGGRWLSMHAERPRSKGRMKMNECLWDLLAPINRLMDLVRDVRSWEEKDQVRDVTSERGTENSSPVREDWRGSGNEEDHEGGRESGAGANENEKEEKDGDPEKVVTLVVIPPSNIEVMWVCSPTEGVRYEVVYHPVGSTYKIVLDVEGKCGAVLEQLMPYTRYQLHVVTYTGDTKLSTSSIVFFETEAVARNRFGRPVKIQDYTSGNTVRGEEIGIVLLVLFVWVGAVSLFFHRWGKIRMLEPYQPSYQEHMHNCSIAAAQIYPRGSIPNDFVNLKPLAEKFGFLGGTGGSLGTGTNMAGTNAAFNLHFGSYSPVRYRDRVNSVFVCPPHSLLSPGLSLPPRRAKSAEDIKFLPAIPDPHRFRRSSELTQFVPHKTSKRPKIPLAMFRYRQMQSIPETDCGASGGAGSSKNCSADVSFELEPFNCSSEGTTSYNSSFASNAGSCAEIRIINTDV</sequence>
<dbReference type="EMBL" id="CAJPEV010000791">
    <property type="protein sequence ID" value="CAG0888573.1"/>
    <property type="molecule type" value="Genomic_DNA"/>
</dbReference>
<dbReference type="CDD" id="cd00063">
    <property type="entry name" value="FN3"/>
    <property type="match status" value="1"/>
</dbReference>
<feature type="compositionally biased region" description="Basic and acidic residues" evidence="1">
    <location>
        <begin position="64"/>
        <end position="100"/>
    </location>
</feature>
<feature type="transmembrane region" description="Helical" evidence="2">
    <location>
        <begin position="231"/>
        <end position="249"/>
    </location>
</feature>
<dbReference type="InterPro" id="IPR036116">
    <property type="entry name" value="FN3_sf"/>
</dbReference>
<feature type="compositionally biased region" description="Basic and acidic residues" evidence="1">
    <location>
        <begin position="108"/>
        <end position="120"/>
    </location>
</feature>
<protein>
    <recommendedName>
        <fullName evidence="3">Fibronectin type-III domain-containing protein</fullName>
    </recommendedName>
</protein>
<feature type="domain" description="Fibronectin type-III" evidence="3">
    <location>
        <begin position="117"/>
        <end position="206"/>
    </location>
</feature>
<feature type="region of interest" description="Disordered" evidence="1">
    <location>
        <begin position="1"/>
        <end position="24"/>
    </location>
</feature>
<gene>
    <name evidence="4" type="ORF">DSTB1V02_LOCUS5030</name>
</gene>
<dbReference type="AlphaFoldDB" id="A0A7R8XC82"/>
<evidence type="ECO:0000313" key="4">
    <source>
        <dbReference type="EMBL" id="CAD7245155.1"/>
    </source>
</evidence>
<dbReference type="EMBL" id="LR900308">
    <property type="protein sequence ID" value="CAD7245155.1"/>
    <property type="molecule type" value="Genomic_DNA"/>
</dbReference>
<keyword evidence="2" id="KW-0812">Transmembrane</keyword>
<proteinExistence type="predicted"/>
<dbReference type="SUPFAM" id="SSF49265">
    <property type="entry name" value="Fibronectin type III"/>
    <property type="match status" value="1"/>
</dbReference>
<dbReference type="PANTHER" id="PTHR21104:SF2">
    <property type="entry name" value="FIBRONECTIN TYPE-III DOMAIN-CONTAINING PROTEIN"/>
    <property type="match status" value="1"/>
</dbReference>
<name>A0A7R8XC82_9CRUS</name>
<dbReference type="InterPro" id="IPR032073">
    <property type="entry name" value="FNDC5_C"/>
</dbReference>